<sequence length="144" mass="16192">MSKKPEHTSRKSPRLVESSSTIGIKPSTFSILTQMPPPNKNTTPTKKVVTSQNKNDCDMYTCLFAEYISNGVFNMGFIDIDAKYHRQRYATIIWQYEKIKNEDGAINESEVTGTIASKSGGPRIAKEHARIPAIILHQDHINLI</sequence>
<dbReference type="AlphaFoldDB" id="A0A9J5YEE3"/>
<evidence type="ECO:0000313" key="1">
    <source>
        <dbReference type="EMBL" id="KAG5599107.1"/>
    </source>
</evidence>
<reference evidence="1 2" key="1">
    <citation type="submission" date="2020-09" db="EMBL/GenBank/DDBJ databases">
        <title>De no assembly of potato wild relative species, Solanum commersonii.</title>
        <authorList>
            <person name="Cho K."/>
        </authorList>
    </citation>
    <scope>NUCLEOTIDE SEQUENCE [LARGE SCALE GENOMIC DNA]</scope>
    <source>
        <strain evidence="1">LZ3.2</strain>
        <tissue evidence="1">Leaf</tissue>
    </source>
</reference>
<dbReference type="PANTHER" id="PTHR33022:SF21">
    <property type="entry name" value="UBIQUITIN-LIKE PROTEASE FAMILY PROFILE DOMAIN-CONTAINING PROTEIN"/>
    <property type="match status" value="1"/>
</dbReference>
<dbReference type="EMBL" id="JACXVP010000006">
    <property type="protein sequence ID" value="KAG5599107.1"/>
    <property type="molecule type" value="Genomic_DNA"/>
</dbReference>
<accession>A0A9J5YEE3</accession>
<gene>
    <name evidence="1" type="ORF">H5410_030477</name>
</gene>
<comment type="caution">
    <text evidence="1">The sequence shown here is derived from an EMBL/GenBank/DDBJ whole genome shotgun (WGS) entry which is preliminary data.</text>
</comment>
<organism evidence="1 2">
    <name type="scientific">Solanum commersonii</name>
    <name type="common">Commerson's wild potato</name>
    <name type="synonym">Commerson's nightshade</name>
    <dbReference type="NCBI Taxonomy" id="4109"/>
    <lineage>
        <taxon>Eukaryota</taxon>
        <taxon>Viridiplantae</taxon>
        <taxon>Streptophyta</taxon>
        <taxon>Embryophyta</taxon>
        <taxon>Tracheophyta</taxon>
        <taxon>Spermatophyta</taxon>
        <taxon>Magnoliopsida</taxon>
        <taxon>eudicotyledons</taxon>
        <taxon>Gunneridae</taxon>
        <taxon>Pentapetalae</taxon>
        <taxon>asterids</taxon>
        <taxon>lamiids</taxon>
        <taxon>Solanales</taxon>
        <taxon>Solanaceae</taxon>
        <taxon>Solanoideae</taxon>
        <taxon>Solaneae</taxon>
        <taxon>Solanum</taxon>
    </lineage>
</organism>
<proteinExistence type="predicted"/>
<dbReference type="PANTHER" id="PTHR33022">
    <property type="entry name" value="DUF1985 DOMAIN-CONTAINING PROTEIN"/>
    <property type="match status" value="1"/>
</dbReference>
<dbReference type="OrthoDB" id="1939479at2759"/>
<dbReference type="SUPFAM" id="SSF54001">
    <property type="entry name" value="Cysteine proteinases"/>
    <property type="match status" value="1"/>
</dbReference>
<dbReference type="InterPro" id="IPR038765">
    <property type="entry name" value="Papain-like_cys_pep_sf"/>
</dbReference>
<dbReference type="Gene3D" id="3.40.395.10">
    <property type="entry name" value="Adenoviral Proteinase, Chain A"/>
    <property type="match status" value="1"/>
</dbReference>
<keyword evidence="2" id="KW-1185">Reference proteome</keyword>
<evidence type="ECO:0000313" key="2">
    <source>
        <dbReference type="Proteomes" id="UP000824120"/>
    </source>
</evidence>
<protein>
    <submittedName>
        <fullName evidence="1">Uncharacterized protein</fullName>
    </submittedName>
</protein>
<dbReference type="Proteomes" id="UP000824120">
    <property type="component" value="Chromosome 6"/>
</dbReference>
<name>A0A9J5YEE3_SOLCO</name>